<dbReference type="Gene3D" id="3.60.20.40">
    <property type="match status" value="1"/>
</dbReference>
<dbReference type="PATRIC" id="fig|1183438.3.peg.1053"/>
<evidence type="ECO:0000313" key="13">
    <source>
        <dbReference type="EMBL" id="AGY57310.1"/>
    </source>
</evidence>
<feature type="chain" id="PRO_5004663733" description="Glutathione hydrolase proenzyme" evidence="12">
    <location>
        <begin position="28"/>
        <end position="595"/>
    </location>
</feature>
<dbReference type="MEROPS" id="T03.001"/>
<dbReference type="UniPathway" id="UPA00204"/>
<dbReference type="InterPro" id="IPR043138">
    <property type="entry name" value="GGT_lsub"/>
</dbReference>
<keyword evidence="7 11" id="KW-0012">Acyltransferase</keyword>
<evidence type="ECO:0000256" key="4">
    <source>
        <dbReference type="ARBA" id="ARBA00022679"/>
    </source>
</evidence>
<dbReference type="SUPFAM" id="SSF56235">
    <property type="entry name" value="N-terminal nucleophile aminohydrolases (Ntn hydrolases)"/>
    <property type="match status" value="1"/>
</dbReference>
<feature type="active site" description="Nucleophile" evidence="9">
    <location>
        <position position="382"/>
    </location>
</feature>
<evidence type="ECO:0000256" key="2">
    <source>
        <dbReference type="ARBA" id="ARBA00001089"/>
    </source>
</evidence>
<evidence type="ECO:0000256" key="6">
    <source>
        <dbReference type="ARBA" id="ARBA00023145"/>
    </source>
</evidence>
<comment type="catalytic activity">
    <reaction evidence="2 11">
        <text>glutathione + H2O = L-cysteinylglycine + L-glutamate</text>
        <dbReference type="Rhea" id="RHEA:28807"/>
        <dbReference type="ChEBI" id="CHEBI:15377"/>
        <dbReference type="ChEBI" id="CHEBI:29985"/>
        <dbReference type="ChEBI" id="CHEBI:57925"/>
        <dbReference type="ChEBI" id="CHEBI:61694"/>
        <dbReference type="EC" id="3.4.19.13"/>
    </reaction>
</comment>
<keyword evidence="12" id="KW-0732">Signal</keyword>
<feature type="binding site" evidence="10">
    <location>
        <begin position="400"/>
        <end position="402"/>
    </location>
    <ligand>
        <name>L-glutamate</name>
        <dbReference type="ChEBI" id="CHEBI:29985"/>
    </ligand>
</feature>
<name>U5QI54_GLOK1</name>
<dbReference type="PANTHER" id="PTHR43199:SF1">
    <property type="entry name" value="GLUTATHIONE HYDROLASE PROENZYME"/>
    <property type="match status" value="1"/>
</dbReference>
<dbReference type="PRINTS" id="PR01210">
    <property type="entry name" value="GGTRANSPTASE"/>
</dbReference>
<feature type="binding site" evidence="10">
    <location>
        <position position="424"/>
    </location>
    <ligand>
        <name>L-glutamate</name>
        <dbReference type="ChEBI" id="CHEBI:29985"/>
    </ligand>
</feature>
<dbReference type="eggNOG" id="COG0405">
    <property type="taxonomic scope" value="Bacteria"/>
</dbReference>
<organism evidence="13 14">
    <name type="scientific">Gloeobacter kilaueensis (strain ATCC BAA-2537 / CCAP 1431/1 / ULC 316 / JS1)</name>
    <dbReference type="NCBI Taxonomy" id="1183438"/>
    <lineage>
        <taxon>Bacteria</taxon>
        <taxon>Bacillati</taxon>
        <taxon>Cyanobacteriota</taxon>
        <taxon>Cyanophyceae</taxon>
        <taxon>Gloeobacterales</taxon>
        <taxon>Gloeobacteraceae</taxon>
        <taxon>Gloeobacter</taxon>
    </lineage>
</organism>
<evidence type="ECO:0000256" key="10">
    <source>
        <dbReference type="PIRSR" id="PIRSR600101-2"/>
    </source>
</evidence>
<dbReference type="InterPro" id="IPR000101">
    <property type="entry name" value="GGT_peptidase"/>
</dbReference>
<evidence type="ECO:0000256" key="8">
    <source>
        <dbReference type="ARBA" id="ARBA00047417"/>
    </source>
</evidence>
<comment type="pathway">
    <text evidence="11">Sulfur metabolism; glutathione metabolism.</text>
</comment>
<keyword evidence="4 11" id="KW-0808">Transferase</keyword>
<dbReference type="KEGG" id="glj:GKIL_1064"/>
<feature type="signal peptide" evidence="12">
    <location>
        <begin position="1"/>
        <end position="27"/>
    </location>
</feature>
<accession>U5QI54</accession>
<dbReference type="AlphaFoldDB" id="U5QI54"/>
<dbReference type="STRING" id="1183438.GKIL_1064"/>
<comment type="catalytic activity">
    <reaction evidence="1 11">
        <text>an S-substituted glutathione + H2O = an S-substituted L-cysteinylglycine + L-glutamate</text>
        <dbReference type="Rhea" id="RHEA:59468"/>
        <dbReference type="ChEBI" id="CHEBI:15377"/>
        <dbReference type="ChEBI" id="CHEBI:29985"/>
        <dbReference type="ChEBI" id="CHEBI:90779"/>
        <dbReference type="ChEBI" id="CHEBI:143103"/>
        <dbReference type="EC" id="3.4.19.13"/>
    </reaction>
</comment>
<dbReference type="RefSeq" id="WP_023172379.1">
    <property type="nucleotide sequence ID" value="NC_022600.1"/>
</dbReference>
<evidence type="ECO:0000313" key="14">
    <source>
        <dbReference type="Proteomes" id="UP000017396"/>
    </source>
</evidence>
<protein>
    <recommendedName>
        <fullName evidence="11">Glutathione hydrolase proenzyme</fullName>
        <ecNumber evidence="11">2.3.2.2</ecNumber>
        <ecNumber evidence="11">3.4.19.13</ecNumber>
    </recommendedName>
    <component>
        <recommendedName>
            <fullName evidence="11">Glutathione hydrolase large chain</fullName>
        </recommendedName>
    </component>
    <component>
        <recommendedName>
            <fullName evidence="11">Glutathione hydrolase small chain</fullName>
        </recommendedName>
    </component>
</protein>
<evidence type="ECO:0000256" key="11">
    <source>
        <dbReference type="RuleBase" id="RU368036"/>
    </source>
</evidence>
<comment type="catalytic activity">
    <reaction evidence="8 11">
        <text>an N-terminal (5-L-glutamyl)-[peptide] + an alpha-amino acid = 5-L-glutamyl amino acid + an N-terminal L-alpha-aminoacyl-[peptide]</text>
        <dbReference type="Rhea" id="RHEA:23904"/>
        <dbReference type="Rhea" id="RHEA-COMP:9780"/>
        <dbReference type="Rhea" id="RHEA-COMP:9795"/>
        <dbReference type="ChEBI" id="CHEBI:77644"/>
        <dbReference type="ChEBI" id="CHEBI:78597"/>
        <dbReference type="ChEBI" id="CHEBI:78599"/>
        <dbReference type="ChEBI" id="CHEBI:78608"/>
        <dbReference type="EC" id="2.3.2.2"/>
    </reaction>
</comment>
<keyword evidence="6 11" id="KW-0865">Zymogen</keyword>
<dbReference type="InterPro" id="IPR043137">
    <property type="entry name" value="GGT_ssub_C"/>
</dbReference>
<reference evidence="13 14" key="1">
    <citation type="journal article" date="2013" name="PLoS ONE">
        <title>Cultivation and Complete Genome Sequencing of Gloeobacter kilaueensis sp. nov., from a Lava Cave in Kilauea Caldera, Hawai'i.</title>
        <authorList>
            <person name="Saw J.H."/>
            <person name="Schatz M."/>
            <person name="Brown M.V."/>
            <person name="Kunkel D.D."/>
            <person name="Foster J.S."/>
            <person name="Shick H."/>
            <person name="Christensen S."/>
            <person name="Hou S."/>
            <person name="Wan X."/>
            <person name="Donachie S.P."/>
        </authorList>
    </citation>
    <scope>NUCLEOTIDE SEQUENCE [LARGE SCALE GENOMIC DNA]</scope>
    <source>
        <strain evidence="14">JS</strain>
    </source>
</reference>
<evidence type="ECO:0000256" key="12">
    <source>
        <dbReference type="SAM" id="SignalP"/>
    </source>
</evidence>
<dbReference type="Gene3D" id="1.10.246.130">
    <property type="match status" value="1"/>
</dbReference>
<keyword evidence="11" id="KW-0317">Glutathione biosynthesis</keyword>
<dbReference type="EMBL" id="CP003587">
    <property type="protein sequence ID" value="AGY57310.1"/>
    <property type="molecule type" value="Genomic_DNA"/>
</dbReference>
<evidence type="ECO:0000256" key="1">
    <source>
        <dbReference type="ARBA" id="ARBA00001049"/>
    </source>
</evidence>
<feature type="binding site" evidence="10">
    <location>
        <position position="475"/>
    </location>
    <ligand>
        <name>L-glutamate</name>
        <dbReference type="ChEBI" id="CHEBI:29985"/>
    </ligand>
</feature>
<dbReference type="InterPro" id="IPR029055">
    <property type="entry name" value="Ntn_hydrolases_N"/>
</dbReference>
<dbReference type="Proteomes" id="UP000017396">
    <property type="component" value="Chromosome"/>
</dbReference>
<keyword evidence="5 11" id="KW-0378">Hydrolase</keyword>
<dbReference type="InterPro" id="IPR051792">
    <property type="entry name" value="GGT_bact"/>
</dbReference>
<evidence type="ECO:0000256" key="7">
    <source>
        <dbReference type="ARBA" id="ARBA00023315"/>
    </source>
</evidence>
<gene>
    <name evidence="13" type="primary">ggt</name>
    <name evidence="13" type="ORF">GKIL_1064</name>
</gene>
<dbReference type="GO" id="GO:0006751">
    <property type="term" value="P:glutathione catabolic process"/>
    <property type="evidence" value="ECO:0007669"/>
    <property type="project" value="UniProtKB-UniRule"/>
</dbReference>
<dbReference type="GO" id="GO:0006750">
    <property type="term" value="P:glutathione biosynthetic process"/>
    <property type="evidence" value="ECO:0007669"/>
    <property type="project" value="UniProtKB-KW"/>
</dbReference>
<dbReference type="HOGENOM" id="CLU_014813_0_3_3"/>
<comment type="similarity">
    <text evidence="3 11">Belongs to the gamma-glutamyltransferase family.</text>
</comment>
<dbReference type="GO" id="GO:0036374">
    <property type="term" value="F:glutathione hydrolase activity"/>
    <property type="evidence" value="ECO:0007669"/>
    <property type="project" value="UniProtKB-UniRule"/>
</dbReference>
<feature type="binding site" evidence="10">
    <location>
        <begin position="453"/>
        <end position="454"/>
    </location>
    <ligand>
        <name>L-glutamate</name>
        <dbReference type="ChEBI" id="CHEBI:29985"/>
    </ligand>
</feature>
<dbReference type="Pfam" id="PF01019">
    <property type="entry name" value="G_glu_transpept"/>
    <property type="match status" value="1"/>
</dbReference>
<comment type="PTM">
    <text evidence="11">Cleaved by autocatalysis into a large and a small subunit.</text>
</comment>
<comment type="subunit">
    <text evidence="11">This enzyme consists of two polypeptide chains, which are synthesized in precursor form from a single polypeptide.</text>
</comment>
<feature type="binding site" evidence="10">
    <location>
        <position position="96"/>
    </location>
    <ligand>
        <name>L-glutamate</name>
        <dbReference type="ChEBI" id="CHEBI:29985"/>
    </ligand>
</feature>
<proteinExistence type="inferred from homology"/>
<dbReference type="EC" id="3.4.19.13" evidence="11"/>
<dbReference type="NCBIfam" id="TIGR00066">
    <property type="entry name" value="g_glut_trans"/>
    <property type="match status" value="1"/>
</dbReference>
<dbReference type="EC" id="2.3.2.2" evidence="11"/>
<sequence>MPLNYRLGGRLAIAALAALPFAAAARAESGAVSTAHPLATAAGIEMLRKGGNAFDAAIAASLVLGVVEPQASGLGGGGFALFYTGRTHQARVLDFRETAPARASASMYLDAAGKVIPRLSLDGYLAVAVPGQAAGLLRLQQTSGSLPLAEVAAPAIRLARDGFAVSPLLHERLEASASRLRRDPEASRIFLVNNQAPAAGYLLKQPDLARTIEAWVQTRGASFYRGQTAQALARAMTAHGALVSTNDLGAYIPLWRDPLRGSYRGTEMLTMPPPGSGTVLLEMLGIVENFDLPTQPLPLRAHFTAQAMSRAYADRSRFLGDPAFVPVPVAALIARSYGIAQKATIDPARATPSSAITPGSLLDRSTLAAFTSWEGPRPVENTSHLSTIDSDGNAVSITQTINGGFGAGVVAPGTGILLNNEMDDFAAAPGVPNLFGLIGSKANAIAPGKRPLSSMTPTILLKDGRPWVVLGSPGGSFITNAVLQTVLNLLDYKLPLAEAVNAPRLHHQWQPDRLLVEADFPVPTSTLSDLGYQVVPIDAMGNVEAVQAQPDPAVPFVAASDRRREGTSALWIAPARPLVPKKAEKQPAASRLPNR</sequence>
<evidence type="ECO:0000256" key="3">
    <source>
        <dbReference type="ARBA" id="ARBA00009381"/>
    </source>
</evidence>
<keyword evidence="14" id="KW-1185">Reference proteome</keyword>
<dbReference type="GO" id="GO:0103068">
    <property type="term" value="F:leukotriene C4 gamma-glutamyl transferase activity"/>
    <property type="evidence" value="ECO:0007669"/>
    <property type="project" value="UniProtKB-EC"/>
</dbReference>
<evidence type="ECO:0000256" key="5">
    <source>
        <dbReference type="ARBA" id="ARBA00022801"/>
    </source>
</evidence>
<dbReference type="PANTHER" id="PTHR43199">
    <property type="entry name" value="GLUTATHIONE HYDROLASE"/>
    <property type="match status" value="1"/>
</dbReference>
<evidence type="ECO:0000256" key="9">
    <source>
        <dbReference type="PIRSR" id="PIRSR600101-1"/>
    </source>
</evidence>